<reference evidence="4" key="1">
    <citation type="journal article" date="2019" name="Int. J. Syst. Evol. Microbiol.">
        <title>The Global Catalogue of Microorganisms (GCM) 10K type strain sequencing project: providing services to taxonomists for standard genome sequencing and annotation.</title>
        <authorList>
            <consortium name="The Broad Institute Genomics Platform"/>
            <consortium name="The Broad Institute Genome Sequencing Center for Infectious Disease"/>
            <person name="Wu L."/>
            <person name="Ma J."/>
        </authorList>
    </citation>
    <scope>NUCLEOTIDE SEQUENCE [LARGE SCALE GENOMIC DNA]</scope>
    <source>
        <strain evidence="4">JCM 19015</strain>
    </source>
</reference>
<evidence type="ECO:0000313" key="3">
    <source>
        <dbReference type="EMBL" id="GAA4753729.1"/>
    </source>
</evidence>
<dbReference type="InterPro" id="IPR015393">
    <property type="entry name" value="DUF1972"/>
</dbReference>
<organism evidence="3 4">
    <name type="scientific">Amnibacterium soli</name>
    <dbReference type="NCBI Taxonomy" id="1282736"/>
    <lineage>
        <taxon>Bacteria</taxon>
        <taxon>Bacillati</taxon>
        <taxon>Actinomycetota</taxon>
        <taxon>Actinomycetes</taxon>
        <taxon>Micrococcales</taxon>
        <taxon>Microbacteriaceae</taxon>
        <taxon>Amnibacterium</taxon>
    </lineage>
</organism>
<evidence type="ECO:0000313" key="4">
    <source>
        <dbReference type="Proteomes" id="UP001500121"/>
    </source>
</evidence>
<sequence length="412" mass="45368">MTTLQSAAPRHALRTAPLRIAMLGTRGVPAAYGGFETAIEEIGQRLVRQGHDITVYGRSTGKDAPEEHLGMRLVNLPALHAKTLETLSHTALSSAHFSASRRHDVAFVFNAANSPFIPLIRSRGAAVALHVDGLEWKRDKWGKWGRRYYRFAEQFAVREADALISDAQGIADYYDDEFGIPTELISYGAPILTNTPSDAIEELGLVPGQFHLVVARFEPENHVDVIVEGYRRSNAKLPLVVVGSAPYSKHYTDSIGEMANGDPRIRLLGGVWDQRLLDQLYAHALSYVHGHSVGGTNPSLLRAMGAGTAIVGWDVVFNRDVAGTAGSYFSSPTEATRCIEEVERYPARFRDIGELMQERARKRYNWDTVTESYEALAVKLARGYSTRGMSSGRRTESAWSVEQPVAVGAERG</sequence>
<accession>A0ABP8ZDW3</accession>
<dbReference type="RefSeq" id="WP_345481951.1">
    <property type="nucleotide sequence ID" value="NZ_BAABLP010000006.1"/>
</dbReference>
<dbReference type="Proteomes" id="UP001500121">
    <property type="component" value="Unassembled WGS sequence"/>
</dbReference>
<name>A0ABP8ZDW3_9MICO</name>
<keyword evidence="1" id="KW-0808">Transferase</keyword>
<dbReference type="PANTHER" id="PTHR46401:SF2">
    <property type="entry name" value="GLYCOSYLTRANSFERASE WBBK-RELATED"/>
    <property type="match status" value="1"/>
</dbReference>
<proteinExistence type="predicted"/>
<dbReference type="PANTHER" id="PTHR46401">
    <property type="entry name" value="GLYCOSYLTRANSFERASE WBBK-RELATED"/>
    <property type="match status" value="1"/>
</dbReference>
<comment type="caution">
    <text evidence="3">The sequence shown here is derived from an EMBL/GenBank/DDBJ whole genome shotgun (WGS) entry which is preliminary data.</text>
</comment>
<dbReference type="SUPFAM" id="SSF53756">
    <property type="entry name" value="UDP-Glycosyltransferase/glycogen phosphorylase"/>
    <property type="match status" value="1"/>
</dbReference>
<gene>
    <name evidence="3" type="ORF">GCM10025783_28300</name>
</gene>
<feature type="domain" description="DUF1972" evidence="2">
    <location>
        <begin position="21"/>
        <end position="189"/>
    </location>
</feature>
<protein>
    <submittedName>
        <fullName evidence="3">Glycosyltransferase</fullName>
    </submittedName>
</protein>
<evidence type="ECO:0000259" key="2">
    <source>
        <dbReference type="Pfam" id="PF09314"/>
    </source>
</evidence>
<evidence type="ECO:0000256" key="1">
    <source>
        <dbReference type="ARBA" id="ARBA00022679"/>
    </source>
</evidence>
<dbReference type="Pfam" id="PF13692">
    <property type="entry name" value="Glyco_trans_1_4"/>
    <property type="match status" value="1"/>
</dbReference>
<keyword evidence="4" id="KW-1185">Reference proteome</keyword>
<dbReference type="EMBL" id="BAABLP010000006">
    <property type="protein sequence ID" value="GAA4753729.1"/>
    <property type="molecule type" value="Genomic_DNA"/>
</dbReference>
<dbReference type="Pfam" id="PF09314">
    <property type="entry name" value="DUF1972"/>
    <property type="match status" value="1"/>
</dbReference>
<dbReference type="Gene3D" id="3.40.50.2000">
    <property type="entry name" value="Glycogen Phosphorylase B"/>
    <property type="match status" value="2"/>
</dbReference>